<evidence type="ECO:0000313" key="3">
    <source>
        <dbReference type="Proteomes" id="UP000018851"/>
    </source>
</evidence>
<dbReference type="STRING" id="1123269.NX02_21415"/>
<sequence>MKTIGVSAVAAMARGEAIVTAAVSFFSVEPIHVFGGYGVFEMGGDAFHGLGDRALAEVTGGAIGGSEQNVTLTLSGVDPEAAALMDAEEVMGVGVVIYRMIFDGSGRNLLDVRPYKRGRVDEIVAEETIGGTSTITVQVESAARGLGRNNGRMRSDADQRLIDPNDGFFKHTAYAGEKQIYFGGKISSAVRSSF</sequence>
<gene>
    <name evidence="1" type="ORF">NX02_21415</name>
    <name evidence="2" type="ORF">NX02_21875</name>
</gene>
<keyword evidence="3" id="KW-1185">Reference proteome</keyword>
<dbReference type="OrthoDB" id="7595115at2"/>
<name>W0AK31_9SPHN</name>
<dbReference type="PATRIC" id="fig|1123269.5.peg.4191"/>
<dbReference type="RefSeq" id="WP_025294078.1">
    <property type="nucleotide sequence ID" value="NZ_CP006644.1"/>
</dbReference>
<evidence type="ECO:0000313" key="2">
    <source>
        <dbReference type="EMBL" id="AHE56005.1"/>
    </source>
</evidence>
<accession>W0AK31</accession>
<dbReference type="Proteomes" id="UP000018851">
    <property type="component" value="Chromosome"/>
</dbReference>
<protein>
    <recommendedName>
        <fullName evidence="4">Phage tail protein</fullName>
    </recommendedName>
</protein>
<dbReference type="AlphaFoldDB" id="W0AK31"/>
<evidence type="ECO:0000313" key="1">
    <source>
        <dbReference type="EMBL" id="AHE55915.1"/>
    </source>
</evidence>
<dbReference type="EMBL" id="CP006644">
    <property type="protein sequence ID" value="AHE55915.1"/>
    <property type="molecule type" value="Genomic_DNA"/>
</dbReference>
<dbReference type="HOGENOM" id="CLU_1253964_0_0_5"/>
<evidence type="ECO:0008006" key="4">
    <source>
        <dbReference type="Google" id="ProtNLM"/>
    </source>
</evidence>
<dbReference type="KEGG" id="ssan:NX02_21875"/>
<dbReference type="eggNOG" id="ENOG5031B9T">
    <property type="taxonomic scope" value="Bacteria"/>
</dbReference>
<proteinExistence type="predicted"/>
<dbReference type="EMBL" id="CP006644">
    <property type="protein sequence ID" value="AHE56005.1"/>
    <property type="molecule type" value="Genomic_DNA"/>
</dbReference>
<organism evidence="2 3">
    <name type="scientific">Sphingomonas sanxanigenens DSM 19645 = NX02</name>
    <dbReference type="NCBI Taxonomy" id="1123269"/>
    <lineage>
        <taxon>Bacteria</taxon>
        <taxon>Pseudomonadati</taxon>
        <taxon>Pseudomonadota</taxon>
        <taxon>Alphaproteobacteria</taxon>
        <taxon>Sphingomonadales</taxon>
        <taxon>Sphingomonadaceae</taxon>
        <taxon>Sphingomonas</taxon>
    </lineage>
</organism>
<reference evidence="2 3" key="1">
    <citation type="submission" date="2013-07" db="EMBL/GenBank/DDBJ databases">
        <title>Completed genome of Sphingomonas sanxanigenens NX02.</title>
        <authorList>
            <person name="Ma T."/>
            <person name="Huang H."/>
            <person name="Wu M."/>
            <person name="Li X."/>
            <person name="Li G."/>
        </authorList>
    </citation>
    <scope>NUCLEOTIDE SEQUENCE [LARGE SCALE GENOMIC DNA]</scope>
    <source>
        <strain evidence="2 3">NX02</strain>
    </source>
</reference>
<dbReference type="KEGG" id="ssan:NX02_21415"/>